<evidence type="ECO:0008006" key="4">
    <source>
        <dbReference type="Google" id="ProtNLM"/>
    </source>
</evidence>
<dbReference type="OrthoDB" id="8557083at2"/>
<dbReference type="Gene3D" id="3.40.50.300">
    <property type="entry name" value="P-loop containing nucleotide triphosphate hydrolases"/>
    <property type="match status" value="1"/>
</dbReference>
<name>A0A0D1EFD5_9RHOB</name>
<comment type="caution">
    <text evidence="2">The sequence shown here is derived from an EMBL/GenBank/DDBJ whole genome shotgun (WGS) entry which is preliminary data.</text>
</comment>
<proteinExistence type="predicted"/>
<dbReference type="SUPFAM" id="SSF52540">
    <property type="entry name" value="P-loop containing nucleoside triphosphate hydrolases"/>
    <property type="match status" value="1"/>
</dbReference>
<accession>A0A0D1EFD5</accession>
<keyword evidence="3" id="KW-1185">Reference proteome</keyword>
<feature type="region of interest" description="Disordered" evidence="1">
    <location>
        <begin position="203"/>
        <end position="229"/>
    </location>
</feature>
<sequence length="259" mass="28406">MTVRDTAKRALGASVATVSPQCRYDRLIVVVAHMRCGSTALSNVLCSRPDISGYGEAHIRYDGQGALGRLLVNQALRRSWSPKAHSLFDKILHDRHDLDATPGFYRARAIFVVRPPGATIRSIRKLFSSLDRGEYEDDEAAARYYADRLATMSDHWFRFPVDRRVGILHPHLISDPEATLARISSALSFDPPLENSYVSRAVSTKGGAGDPTASAKHTRIERRTGPEPADTLEGLAISEATARDVTEAYRAFASVIAAS</sequence>
<dbReference type="PATRIC" id="fig|935700.4.peg.1972"/>
<dbReference type="Proteomes" id="UP000032232">
    <property type="component" value="Unassembled WGS sequence"/>
</dbReference>
<gene>
    <name evidence="2" type="ORF">jaqu_19050</name>
</gene>
<reference evidence="2 3" key="1">
    <citation type="submission" date="2015-02" db="EMBL/GenBank/DDBJ databases">
        <title>Genome Sequence of Jannaschia aquimarina DSM28248, a member of the Roseobacter clade.</title>
        <authorList>
            <person name="Voget S."/>
            <person name="Daniel R."/>
        </authorList>
    </citation>
    <scope>NUCLEOTIDE SEQUENCE [LARGE SCALE GENOMIC DNA]</scope>
    <source>
        <strain evidence="2 3">GSW-M26</strain>
    </source>
</reference>
<dbReference type="RefSeq" id="WP_052500888.1">
    <property type="nucleotide sequence ID" value="NZ_FZPF01000009.1"/>
</dbReference>
<organism evidence="2 3">
    <name type="scientific">Jannaschia aquimarina</name>
    <dbReference type="NCBI Taxonomy" id="935700"/>
    <lineage>
        <taxon>Bacteria</taxon>
        <taxon>Pseudomonadati</taxon>
        <taxon>Pseudomonadota</taxon>
        <taxon>Alphaproteobacteria</taxon>
        <taxon>Rhodobacterales</taxon>
        <taxon>Roseobacteraceae</taxon>
        <taxon>Jannaschia</taxon>
    </lineage>
</organism>
<evidence type="ECO:0000313" key="2">
    <source>
        <dbReference type="EMBL" id="KIT16309.1"/>
    </source>
</evidence>
<protein>
    <recommendedName>
        <fullName evidence="4">Sulfotransferase family protein</fullName>
    </recommendedName>
</protein>
<evidence type="ECO:0000313" key="3">
    <source>
        <dbReference type="Proteomes" id="UP000032232"/>
    </source>
</evidence>
<dbReference type="EMBL" id="JYFE01000036">
    <property type="protein sequence ID" value="KIT16309.1"/>
    <property type="molecule type" value="Genomic_DNA"/>
</dbReference>
<dbReference type="AlphaFoldDB" id="A0A0D1EFD5"/>
<dbReference type="Pfam" id="PF13469">
    <property type="entry name" value="Sulfotransfer_3"/>
    <property type="match status" value="1"/>
</dbReference>
<evidence type="ECO:0000256" key="1">
    <source>
        <dbReference type="SAM" id="MobiDB-lite"/>
    </source>
</evidence>
<dbReference type="InterPro" id="IPR027417">
    <property type="entry name" value="P-loop_NTPase"/>
</dbReference>